<feature type="transmembrane region" description="Helical" evidence="1">
    <location>
        <begin position="282"/>
        <end position="299"/>
    </location>
</feature>
<feature type="transmembrane region" description="Helical" evidence="1">
    <location>
        <begin position="98"/>
        <end position="125"/>
    </location>
</feature>
<feature type="transmembrane region" description="Helical" evidence="1">
    <location>
        <begin position="12"/>
        <end position="30"/>
    </location>
</feature>
<keyword evidence="1" id="KW-1133">Transmembrane helix</keyword>
<accession>A0ABV2TDN3</accession>
<evidence type="ECO:0000313" key="3">
    <source>
        <dbReference type="Proteomes" id="UP001549749"/>
    </source>
</evidence>
<feature type="transmembrane region" description="Helical" evidence="1">
    <location>
        <begin position="306"/>
        <end position="324"/>
    </location>
</feature>
<sequence length="325" mass="37226">MIRFFRSGNPLTVLLLLIYTLVVKFFYLLHPSTYLTDGSEGILYELLVKWLHGLVGDSPLFFTSLAILLILLQALLLTKIINHHRLFAKPTYLPAMCYLLFTSMLAGWNVFSPALLVNVIMIWVFSSLTELYTRTSARDVVFNVGFALGVCGLFYFPAILLCLLLLVSLLIMRAFRLAEWIIALLGVFCPLYLLGTYLFLSNQWHLIYKIPRMGIPMPVITDYKVWGAMIACLVFFVIGWLLLQRPLKKMLIQGRKIWAVSIVYVIVAIMVPFFNVHFSADYWLLAVLPISMFAGNVFWSVTNDTFANVIHFITLAYVIVMQYFS</sequence>
<reference evidence="2 3" key="1">
    <citation type="submission" date="2024-06" db="EMBL/GenBank/DDBJ databases">
        <title>Chitinophaga defluvii sp. nov., isolated from municipal sewage.</title>
        <authorList>
            <person name="Zhang L."/>
        </authorList>
    </citation>
    <scope>NUCLEOTIDE SEQUENCE [LARGE SCALE GENOMIC DNA]</scope>
    <source>
        <strain evidence="2 3">H8</strain>
    </source>
</reference>
<keyword evidence="1" id="KW-0472">Membrane</keyword>
<dbReference type="EMBL" id="JBEXAC010000003">
    <property type="protein sequence ID" value="MET7001138.1"/>
    <property type="molecule type" value="Genomic_DNA"/>
</dbReference>
<dbReference type="Proteomes" id="UP001549749">
    <property type="component" value="Unassembled WGS sequence"/>
</dbReference>
<protein>
    <recommendedName>
        <fullName evidence="4">Beta-carotene 15,15'-monooxygenase</fullName>
    </recommendedName>
</protein>
<comment type="caution">
    <text evidence="2">The sequence shown here is derived from an EMBL/GenBank/DDBJ whole genome shotgun (WGS) entry which is preliminary data.</text>
</comment>
<feature type="transmembrane region" description="Helical" evidence="1">
    <location>
        <begin position="255"/>
        <end position="276"/>
    </location>
</feature>
<organism evidence="2 3">
    <name type="scientific">Chitinophaga defluvii</name>
    <dbReference type="NCBI Taxonomy" id="3163343"/>
    <lineage>
        <taxon>Bacteria</taxon>
        <taxon>Pseudomonadati</taxon>
        <taxon>Bacteroidota</taxon>
        <taxon>Chitinophagia</taxon>
        <taxon>Chitinophagales</taxon>
        <taxon>Chitinophagaceae</taxon>
        <taxon>Chitinophaga</taxon>
    </lineage>
</organism>
<keyword evidence="3" id="KW-1185">Reference proteome</keyword>
<feature type="transmembrane region" description="Helical" evidence="1">
    <location>
        <begin position="177"/>
        <end position="200"/>
    </location>
</feature>
<dbReference type="RefSeq" id="WP_354663711.1">
    <property type="nucleotide sequence ID" value="NZ_JBEXAC010000003.1"/>
</dbReference>
<evidence type="ECO:0000256" key="1">
    <source>
        <dbReference type="SAM" id="Phobius"/>
    </source>
</evidence>
<proteinExistence type="predicted"/>
<gene>
    <name evidence="2" type="ORF">ABR189_27400</name>
</gene>
<evidence type="ECO:0008006" key="4">
    <source>
        <dbReference type="Google" id="ProtNLM"/>
    </source>
</evidence>
<feature type="transmembrane region" description="Helical" evidence="1">
    <location>
        <begin position="145"/>
        <end position="170"/>
    </location>
</feature>
<keyword evidence="1" id="KW-0812">Transmembrane</keyword>
<name>A0ABV2TDN3_9BACT</name>
<feature type="transmembrane region" description="Helical" evidence="1">
    <location>
        <begin position="50"/>
        <end position="77"/>
    </location>
</feature>
<feature type="transmembrane region" description="Helical" evidence="1">
    <location>
        <begin position="223"/>
        <end position="243"/>
    </location>
</feature>
<evidence type="ECO:0000313" key="2">
    <source>
        <dbReference type="EMBL" id="MET7001138.1"/>
    </source>
</evidence>